<reference evidence="9" key="1">
    <citation type="submission" date="2022-03" db="EMBL/GenBank/DDBJ databases">
        <authorList>
            <person name="Sayadi A."/>
        </authorList>
    </citation>
    <scope>NUCLEOTIDE SEQUENCE</scope>
</reference>
<comment type="subcellular location">
    <subcellularLocation>
        <location evidence="2">Nucleus</location>
    </subcellularLocation>
</comment>
<evidence type="ECO:0000256" key="3">
    <source>
        <dbReference type="ARBA" id="ARBA00006958"/>
    </source>
</evidence>
<feature type="domain" description="DDE Tnp4" evidence="8">
    <location>
        <begin position="169"/>
        <end position="334"/>
    </location>
</feature>
<keyword evidence="6" id="KW-0378">Hydrolase</keyword>
<organism evidence="9 10">
    <name type="scientific">Acanthoscelides obtectus</name>
    <name type="common">Bean weevil</name>
    <name type="synonym">Bruchus obtectus</name>
    <dbReference type="NCBI Taxonomy" id="200917"/>
    <lineage>
        <taxon>Eukaryota</taxon>
        <taxon>Metazoa</taxon>
        <taxon>Ecdysozoa</taxon>
        <taxon>Arthropoda</taxon>
        <taxon>Hexapoda</taxon>
        <taxon>Insecta</taxon>
        <taxon>Pterygota</taxon>
        <taxon>Neoptera</taxon>
        <taxon>Endopterygota</taxon>
        <taxon>Coleoptera</taxon>
        <taxon>Polyphaga</taxon>
        <taxon>Cucujiformia</taxon>
        <taxon>Chrysomeloidea</taxon>
        <taxon>Chrysomelidae</taxon>
        <taxon>Bruchinae</taxon>
        <taxon>Bruchini</taxon>
        <taxon>Acanthoscelides</taxon>
    </lineage>
</organism>
<dbReference type="InterPro" id="IPR045249">
    <property type="entry name" value="HARBI1-like"/>
</dbReference>
<gene>
    <name evidence="9" type="ORF">ACAOBT_LOCUS3638</name>
</gene>
<evidence type="ECO:0000256" key="2">
    <source>
        <dbReference type="ARBA" id="ARBA00004123"/>
    </source>
</evidence>
<evidence type="ECO:0000313" key="9">
    <source>
        <dbReference type="EMBL" id="CAH1960433.1"/>
    </source>
</evidence>
<keyword evidence="7" id="KW-0539">Nucleus</keyword>
<evidence type="ECO:0000256" key="6">
    <source>
        <dbReference type="ARBA" id="ARBA00022801"/>
    </source>
</evidence>
<name>A0A9P0NV78_ACAOB</name>
<dbReference type="Proteomes" id="UP001152888">
    <property type="component" value="Unassembled WGS sequence"/>
</dbReference>
<accession>A0A9P0NV78</accession>
<dbReference type="GO" id="GO:0046872">
    <property type="term" value="F:metal ion binding"/>
    <property type="evidence" value="ECO:0007669"/>
    <property type="project" value="UniProtKB-KW"/>
</dbReference>
<comment type="cofactor">
    <cofactor evidence="1">
        <name>a divalent metal cation</name>
        <dbReference type="ChEBI" id="CHEBI:60240"/>
    </cofactor>
</comment>
<proteinExistence type="inferred from homology"/>
<dbReference type="GO" id="GO:0005634">
    <property type="term" value="C:nucleus"/>
    <property type="evidence" value="ECO:0007669"/>
    <property type="project" value="UniProtKB-SubCell"/>
</dbReference>
<keyword evidence="5" id="KW-0479">Metal-binding</keyword>
<dbReference type="PANTHER" id="PTHR22930">
    <property type="match status" value="1"/>
</dbReference>
<evidence type="ECO:0000256" key="7">
    <source>
        <dbReference type="ARBA" id="ARBA00023242"/>
    </source>
</evidence>
<sequence length="394" mass="46006">MEIEECIAVWYLLNNKKKKLKRRRSLWVHPMLGLRESKGTYNLLHEDLLQDPSKVFNYYRMSIQSFEKLHNILENKLIKKDTTMRRSISSTERLSMTLRYLATGCSLTELHYNYRVGISTASEIIQETCKLIWIFMKEQCIPKPTREKWLEIADGFLKNANYPHCLGAIDGKHIRVIKPQHSGSLYFNYKHFFSIQLLAMCDANYCFTFVDIGDYGKNSDSSIFTNSHFYKNLSSKKLDLPNPDFLPQKNDYKIPYVIVGDEAFGLSFNIMRPYGGKNLTLKKRIHNYRLTRARRYIECTFGILSNKWRIFHRPLNVSIDFAVDIVKACTVLHNFVRVLDGYKHEDALSVQGFYDANVAKTEACSARSATAIRDYFADYFMNTDILPWQNSCIM</sequence>
<evidence type="ECO:0000256" key="4">
    <source>
        <dbReference type="ARBA" id="ARBA00022722"/>
    </source>
</evidence>
<keyword evidence="4" id="KW-0540">Nuclease</keyword>
<comment type="similarity">
    <text evidence="3">Belongs to the HARBI1 family.</text>
</comment>
<dbReference type="OrthoDB" id="6571700at2759"/>
<evidence type="ECO:0000256" key="1">
    <source>
        <dbReference type="ARBA" id="ARBA00001968"/>
    </source>
</evidence>
<dbReference type="Pfam" id="PF13359">
    <property type="entry name" value="DDE_Tnp_4"/>
    <property type="match status" value="1"/>
</dbReference>
<evidence type="ECO:0000259" key="8">
    <source>
        <dbReference type="Pfam" id="PF13359"/>
    </source>
</evidence>
<dbReference type="AlphaFoldDB" id="A0A9P0NV78"/>
<keyword evidence="10" id="KW-1185">Reference proteome</keyword>
<dbReference type="GO" id="GO:0016787">
    <property type="term" value="F:hydrolase activity"/>
    <property type="evidence" value="ECO:0007669"/>
    <property type="project" value="UniProtKB-KW"/>
</dbReference>
<evidence type="ECO:0000256" key="5">
    <source>
        <dbReference type="ARBA" id="ARBA00022723"/>
    </source>
</evidence>
<protein>
    <recommendedName>
        <fullName evidence="8">DDE Tnp4 domain-containing protein</fullName>
    </recommendedName>
</protein>
<dbReference type="GO" id="GO:0004518">
    <property type="term" value="F:nuclease activity"/>
    <property type="evidence" value="ECO:0007669"/>
    <property type="project" value="UniProtKB-KW"/>
</dbReference>
<dbReference type="EMBL" id="CAKOFQ010006688">
    <property type="protein sequence ID" value="CAH1960433.1"/>
    <property type="molecule type" value="Genomic_DNA"/>
</dbReference>
<dbReference type="InterPro" id="IPR027806">
    <property type="entry name" value="HARBI1_dom"/>
</dbReference>
<comment type="caution">
    <text evidence="9">The sequence shown here is derived from an EMBL/GenBank/DDBJ whole genome shotgun (WGS) entry which is preliminary data.</text>
</comment>
<evidence type="ECO:0000313" key="10">
    <source>
        <dbReference type="Proteomes" id="UP001152888"/>
    </source>
</evidence>
<dbReference type="PANTHER" id="PTHR22930:SF269">
    <property type="entry name" value="NUCLEASE HARBI1-LIKE PROTEIN"/>
    <property type="match status" value="1"/>
</dbReference>